<dbReference type="InParanoid" id="A0A067P150"/>
<dbReference type="OrthoDB" id="8023605at2759"/>
<name>A0A067P150_PLEO1</name>
<gene>
    <name evidence="2" type="ORF">PLEOSDRAFT_1037327</name>
</gene>
<protein>
    <submittedName>
        <fullName evidence="2">Uncharacterized protein</fullName>
    </submittedName>
</protein>
<feature type="non-terminal residue" evidence="2">
    <location>
        <position position="1"/>
    </location>
</feature>
<dbReference type="Proteomes" id="UP000027073">
    <property type="component" value="Unassembled WGS sequence"/>
</dbReference>
<organism evidence="2 3">
    <name type="scientific">Pleurotus ostreatus (strain PC15)</name>
    <name type="common">Oyster mushroom</name>
    <dbReference type="NCBI Taxonomy" id="1137138"/>
    <lineage>
        <taxon>Eukaryota</taxon>
        <taxon>Fungi</taxon>
        <taxon>Dikarya</taxon>
        <taxon>Basidiomycota</taxon>
        <taxon>Agaricomycotina</taxon>
        <taxon>Agaricomycetes</taxon>
        <taxon>Agaricomycetidae</taxon>
        <taxon>Agaricales</taxon>
        <taxon>Pleurotineae</taxon>
        <taxon>Pleurotaceae</taxon>
        <taxon>Pleurotus</taxon>
    </lineage>
</organism>
<dbReference type="VEuPathDB" id="FungiDB:PLEOSDRAFT_1037327"/>
<feature type="compositionally biased region" description="Polar residues" evidence="1">
    <location>
        <begin position="65"/>
        <end position="86"/>
    </location>
</feature>
<proteinExistence type="predicted"/>
<sequence length="86" mass="9628">RTHGGSYVLSELDGSTSNLRYAAFRVIPYYARHRHLLPVPQSAEHDESDDSEDLPEPQPAANFAGLQNTTNDRVLTPSRQPNRLVL</sequence>
<feature type="region of interest" description="Disordered" evidence="1">
    <location>
        <begin position="38"/>
        <end position="86"/>
    </location>
</feature>
<evidence type="ECO:0000313" key="2">
    <source>
        <dbReference type="EMBL" id="KDQ30137.1"/>
    </source>
</evidence>
<feature type="compositionally biased region" description="Acidic residues" evidence="1">
    <location>
        <begin position="46"/>
        <end position="55"/>
    </location>
</feature>
<evidence type="ECO:0000313" key="3">
    <source>
        <dbReference type="Proteomes" id="UP000027073"/>
    </source>
</evidence>
<dbReference type="EMBL" id="KL198006">
    <property type="protein sequence ID" value="KDQ30137.1"/>
    <property type="molecule type" value="Genomic_DNA"/>
</dbReference>
<evidence type="ECO:0000256" key="1">
    <source>
        <dbReference type="SAM" id="MobiDB-lite"/>
    </source>
</evidence>
<accession>A0A067P150</accession>
<reference evidence="3" key="1">
    <citation type="journal article" date="2014" name="Proc. Natl. Acad. Sci. U.S.A.">
        <title>Extensive sampling of basidiomycete genomes demonstrates inadequacy of the white-rot/brown-rot paradigm for wood decay fungi.</title>
        <authorList>
            <person name="Riley R."/>
            <person name="Salamov A.A."/>
            <person name="Brown D.W."/>
            <person name="Nagy L.G."/>
            <person name="Floudas D."/>
            <person name="Held B.W."/>
            <person name="Levasseur A."/>
            <person name="Lombard V."/>
            <person name="Morin E."/>
            <person name="Otillar R."/>
            <person name="Lindquist E.A."/>
            <person name="Sun H."/>
            <person name="LaButti K.M."/>
            <person name="Schmutz J."/>
            <person name="Jabbour D."/>
            <person name="Luo H."/>
            <person name="Baker S.E."/>
            <person name="Pisabarro A.G."/>
            <person name="Walton J.D."/>
            <person name="Blanchette R.A."/>
            <person name="Henrissat B."/>
            <person name="Martin F."/>
            <person name="Cullen D."/>
            <person name="Hibbett D.S."/>
            <person name="Grigoriev I.V."/>
        </authorList>
    </citation>
    <scope>NUCLEOTIDE SEQUENCE [LARGE SCALE GENOMIC DNA]</scope>
    <source>
        <strain evidence="3">PC15</strain>
    </source>
</reference>
<dbReference type="AlphaFoldDB" id="A0A067P150"/>
<dbReference type="HOGENOM" id="CLU_2504002_0_0_1"/>